<organism evidence="5 6">
    <name type="scientific">Sugiyamaella lignohabitans</name>
    <dbReference type="NCBI Taxonomy" id="796027"/>
    <lineage>
        <taxon>Eukaryota</taxon>
        <taxon>Fungi</taxon>
        <taxon>Dikarya</taxon>
        <taxon>Ascomycota</taxon>
        <taxon>Saccharomycotina</taxon>
        <taxon>Dipodascomycetes</taxon>
        <taxon>Dipodascales</taxon>
        <taxon>Trichomonascaceae</taxon>
        <taxon>Sugiyamaella</taxon>
    </lineage>
</organism>
<dbReference type="PROSITE" id="PS50082">
    <property type="entry name" value="WD_REPEATS_2"/>
    <property type="match status" value="5"/>
</dbReference>
<feature type="repeat" description="WD" evidence="3">
    <location>
        <begin position="226"/>
        <end position="267"/>
    </location>
</feature>
<dbReference type="PANTHER" id="PTHR19856">
    <property type="entry name" value="WD-REPEATCONTAINING PROTEIN WDR1"/>
    <property type="match status" value="1"/>
</dbReference>
<accession>A0A167EB98</accession>
<feature type="domain" description="Anaphase-promoting complex subunit 4-like WD40" evidence="4">
    <location>
        <begin position="353"/>
        <end position="420"/>
    </location>
</feature>
<dbReference type="GO" id="GO:0003786">
    <property type="term" value="F:actin lateral binding"/>
    <property type="evidence" value="ECO:0007669"/>
    <property type="project" value="EnsemblFungi"/>
</dbReference>
<dbReference type="RefSeq" id="XP_018736341.1">
    <property type="nucleotide sequence ID" value="XM_018881910.1"/>
</dbReference>
<keyword evidence="2" id="KW-0677">Repeat</keyword>
<name>A0A167EB98_9ASCO</name>
<feature type="repeat" description="WD" evidence="3">
    <location>
        <begin position="141"/>
        <end position="182"/>
    </location>
</feature>
<evidence type="ECO:0000256" key="2">
    <source>
        <dbReference type="ARBA" id="ARBA00022737"/>
    </source>
</evidence>
<dbReference type="Proteomes" id="UP000189580">
    <property type="component" value="Chromosome d"/>
</dbReference>
<evidence type="ECO:0000256" key="1">
    <source>
        <dbReference type="ARBA" id="ARBA00022574"/>
    </source>
</evidence>
<dbReference type="Pfam" id="PF00400">
    <property type="entry name" value="WD40"/>
    <property type="match status" value="5"/>
</dbReference>
<dbReference type="Gene3D" id="2.130.10.10">
    <property type="entry name" value="YVTN repeat-like/Quinoprotein amine dehydrogenase"/>
    <property type="match status" value="2"/>
</dbReference>
<evidence type="ECO:0000313" key="6">
    <source>
        <dbReference type="Proteomes" id="UP000189580"/>
    </source>
</evidence>
<sequence>MVAKGEYQVIQGRINDLAWDADSQRIIAVGDGKEKYGHCFTADSGNTVGSIAGHSAVVNAVSIRPVRPYRAVTVGDDARLVFYQGPPFQFSLSHQDKHTNFVQDAQFSPNGEFIVSVGSDRKIALYEGKTGEFLSFVEDESNGHKGSIFSVAWSPDSSKFATASADQTVKLWSVADKKVLKTWSFPAGLENHQVGVVFAGEYIISLSYSGDLNYLQESSDKPVKTVTGHQKTITSLASSGPSKPLVSGSYDGKIVHWDASDITASSSVHSHDGPVVGIVSDGEHLWSVGWDDTLKRVGSDSSVSLFGQPKAVASGSDGIIAVVGESYIQVFDNGKQLAFNTSLEFPAQAVSVSKSLVAVGSSDNSIHLFNRDLSVSNSVKLAPLRSAVTYLAFSPDGEYLAAGDASGKITLYSIPDQSVVTGRWAFHTSRVTSIHWHPSGSHVVAGSADTNIIIYSVANPGKNIKYLGAHKDGINSVLWTSDSTFASAGNDATVKRWRVTL</sequence>
<dbReference type="GeneID" id="30036988"/>
<evidence type="ECO:0000256" key="3">
    <source>
        <dbReference type="PROSITE-ProRule" id="PRU00221"/>
    </source>
</evidence>
<feature type="repeat" description="WD" evidence="3">
    <location>
        <begin position="424"/>
        <end position="457"/>
    </location>
</feature>
<evidence type="ECO:0000259" key="4">
    <source>
        <dbReference type="Pfam" id="PF12894"/>
    </source>
</evidence>
<dbReference type="PANTHER" id="PTHR19856:SF0">
    <property type="entry name" value="WD REPEAT-CONTAINING PROTEIN 1"/>
    <property type="match status" value="1"/>
</dbReference>
<keyword evidence="1 3" id="KW-0853">WD repeat</keyword>
<keyword evidence="6" id="KW-1185">Reference proteome</keyword>
<dbReference type="GO" id="GO:0030042">
    <property type="term" value="P:actin filament depolymerization"/>
    <property type="evidence" value="ECO:0007669"/>
    <property type="project" value="TreeGrafter"/>
</dbReference>
<reference evidence="5 6" key="1">
    <citation type="submission" date="2016-02" db="EMBL/GenBank/DDBJ databases">
        <title>Complete genome sequence and transcriptome regulation of the pentose utilising yeast Sugiyamaella lignohabitans.</title>
        <authorList>
            <person name="Bellasio M."/>
            <person name="Peymann A."/>
            <person name="Valli M."/>
            <person name="Sipitzky M."/>
            <person name="Graf A."/>
            <person name="Sauer M."/>
            <person name="Marx H."/>
            <person name="Mattanovich D."/>
        </authorList>
    </citation>
    <scope>NUCLEOTIDE SEQUENCE [LARGE SCALE GENOMIC DNA]</scope>
    <source>
        <strain evidence="5 6">CBS 10342</strain>
    </source>
</reference>
<dbReference type="InterPro" id="IPR024977">
    <property type="entry name" value="Apc4-like_WD40_dom"/>
</dbReference>
<dbReference type="FunFam" id="2.130.10.10:FF:000167">
    <property type="entry name" value="Actin-interacting protein 1"/>
    <property type="match status" value="1"/>
</dbReference>
<dbReference type="EMBL" id="CP014502">
    <property type="protein sequence ID" value="ANB13864.1"/>
    <property type="molecule type" value="Genomic_DNA"/>
</dbReference>
<proteinExistence type="predicted"/>
<evidence type="ECO:0000313" key="5">
    <source>
        <dbReference type="EMBL" id="ANB13864.1"/>
    </source>
</evidence>
<dbReference type="Pfam" id="PF12894">
    <property type="entry name" value="ANAPC4_WD40"/>
    <property type="match status" value="1"/>
</dbReference>
<dbReference type="KEGG" id="slb:AWJ20_4815"/>
<dbReference type="PROSITE" id="PS50294">
    <property type="entry name" value="WD_REPEATS_REGION"/>
    <property type="match status" value="3"/>
</dbReference>
<dbReference type="AlphaFoldDB" id="A0A167EB98"/>
<feature type="repeat" description="WD" evidence="3">
    <location>
        <begin position="95"/>
        <end position="136"/>
    </location>
</feature>
<dbReference type="OrthoDB" id="2306at2759"/>
<dbReference type="InterPro" id="IPR015943">
    <property type="entry name" value="WD40/YVTN_repeat-like_dom_sf"/>
</dbReference>
<dbReference type="SUPFAM" id="SSF50978">
    <property type="entry name" value="WD40 repeat-like"/>
    <property type="match status" value="2"/>
</dbReference>
<gene>
    <name evidence="5" type="primary">AIP1</name>
    <name evidence="5" type="ORF">AWJ20_4815</name>
</gene>
<feature type="repeat" description="WD" evidence="3">
    <location>
        <begin position="467"/>
        <end position="501"/>
    </location>
</feature>
<dbReference type="InterPro" id="IPR001680">
    <property type="entry name" value="WD40_rpt"/>
</dbReference>
<dbReference type="GO" id="GO:0030864">
    <property type="term" value="C:cortical actin cytoskeleton"/>
    <property type="evidence" value="ECO:0007669"/>
    <property type="project" value="TreeGrafter"/>
</dbReference>
<dbReference type="SMART" id="SM00320">
    <property type="entry name" value="WD40"/>
    <property type="match status" value="8"/>
</dbReference>
<dbReference type="InterPro" id="IPR036322">
    <property type="entry name" value="WD40_repeat_dom_sf"/>
</dbReference>
<protein>
    <submittedName>
        <fullName evidence="5">Aip1p</fullName>
    </submittedName>
</protein>
<dbReference type="GO" id="GO:0051014">
    <property type="term" value="P:actin filament severing"/>
    <property type="evidence" value="ECO:0007669"/>
    <property type="project" value="EnsemblFungi"/>
</dbReference>